<dbReference type="EMBL" id="FNNC01000002">
    <property type="protein sequence ID" value="SDW36526.1"/>
    <property type="molecule type" value="Genomic_DNA"/>
</dbReference>
<dbReference type="InterPro" id="IPR039248">
    <property type="entry name" value="Ptase_RsbX"/>
</dbReference>
<feature type="domain" description="PPM-type phosphatase" evidence="1">
    <location>
        <begin position="9"/>
        <end position="199"/>
    </location>
</feature>
<dbReference type="Pfam" id="PF07228">
    <property type="entry name" value="SpoIIE"/>
    <property type="match status" value="1"/>
</dbReference>
<dbReference type="PANTHER" id="PTHR35801:SF1">
    <property type="entry name" value="PHOSPHOSERINE PHOSPHATASE RSBX"/>
    <property type="match status" value="1"/>
</dbReference>
<dbReference type="Proteomes" id="UP000199488">
    <property type="component" value="Unassembled WGS sequence"/>
</dbReference>
<accession>A0A1H2SXU1</accession>
<proteinExistence type="predicted"/>
<evidence type="ECO:0000259" key="1">
    <source>
        <dbReference type="SMART" id="SM00331"/>
    </source>
</evidence>
<sequence length="200" mass="22437">MTDSISNIQVNTAVFQKTKPGNRVCGDSYLVIETEDFFLCSVTDGLGSGEGARQSAEIAMNIIRAHKHDSIPMLLERCNRALVSERGVVLAIIKVCYRERELTYGSIGNITCYISADNEEIFRPIPTKGYLSGRKFQYRLEYVPFDKGVSFVLHSDGMTVSSEDQRTLPYMRSVEEYKNRLAEKAENENDDVTLMVGALS</sequence>
<dbReference type="SMART" id="SM00331">
    <property type="entry name" value="PP2C_SIG"/>
    <property type="match status" value="1"/>
</dbReference>
<dbReference type="AlphaFoldDB" id="A0A1H2SXU1"/>
<protein>
    <submittedName>
        <fullName evidence="2">Negative regulator of sigma-B (Phosphoserine phosphatase)</fullName>
    </submittedName>
</protein>
<dbReference type="Gene3D" id="3.60.40.10">
    <property type="entry name" value="PPM-type phosphatase domain"/>
    <property type="match status" value="1"/>
</dbReference>
<dbReference type="InterPro" id="IPR036457">
    <property type="entry name" value="PPM-type-like_dom_sf"/>
</dbReference>
<dbReference type="SUPFAM" id="SSF81606">
    <property type="entry name" value="PP2C-like"/>
    <property type="match status" value="1"/>
</dbReference>
<name>A0A1H2SXU1_9BACI</name>
<keyword evidence="3" id="KW-1185">Reference proteome</keyword>
<dbReference type="PANTHER" id="PTHR35801">
    <property type="entry name" value="PHOSPHOSERINE PHOSPHATASE RSBX"/>
    <property type="match status" value="1"/>
</dbReference>
<dbReference type="STRING" id="1122204.SAMN05421781_1152"/>
<dbReference type="OrthoDB" id="1090916at2"/>
<dbReference type="InterPro" id="IPR001932">
    <property type="entry name" value="PPM-type_phosphatase-like_dom"/>
</dbReference>
<evidence type="ECO:0000313" key="3">
    <source>
        <dbReference type="Proteomes" id="UP000199488"/>
    </source>
</evidence>
<reference evidence="2 3" key="1">
    <citation type="submission" date="2016-10" db="EMBL/GenBank/DDBJ databases">
        <authorList>
            <person name="de Groot N.N."/>
        </authorList>
    </citation>
    <scope>NUCLEOTIDE SEQUENCE [LARGE SCALE GENOMIC DNA]</scope>
    <source>
        <strain evidence="2 3">DSM 23126</strain>
    </source>
</reference>
<gene>
    <name evidence="2" type="ORF">SAMN05421781_1152</name>
</gene>
<organism evidence="2 3">
    <name type="scientific">Marinococcus luteus</name>
    <dbReference type="NCBI Taxonomy" id="1122204"/>
    <lineage>
        <taxon>Bacteria</taxon>
        <taxon>Bacillati</taxon>
        <taxon>Bacillota</taxon>
        <taxon>Bacilli</taxon>
        <taxon>Bacillales</taxon>
        <taxon>Bacillaceae</taxon>
        <taxon>Marinococcus</taxon>
    </lineage>
</organism>
<evidence type="ECO:0000313" key="2">
    <source>
        <dbReference type="EMBL" id="SDW36526.1"/>
    </source>
</evidence>
<dbReference type="RefSeq" id="WP_091612334.1">
    <property type="nucleotide sequence ID" value="NZ_FNNC01000002.1"/>
</dbReference>